<proteinExistence type="predicted"/>
<sequence>MTMYPVADNPIEHMGFAQLLAYVFIENIQHPININHHEIIEI</sequence>
<gene>
    <name evidence="1" type="ORF">Q4527_02000</name>
</gene>
<dbReference type="Proteomes" id="UP001170717">
    <property type="component" value="Unassembled WGS sequence"/>
</dbReference>
<organism evidence="1 2">
    <name type="scientific">Alteromonas stellipolaris</name>
    <dbReference type="NCBI Taxonomy" id="233316"/>
    <lineage>
        <taxon>Bacteria</taxon>
        <taxon>Pseudomonadati</taxon>
        <taxon>Pseudomonadota</taxon>
        <taxon>Gammaproteobacteria</taxon>
        <taxon>Alteromonadales</taxon>
        <taxon>Alteromonadaceae</taxon>
        <taxon>Alteromonas/Salinimonas group</taxon>
        <taxon>Alteromonas</taxon>
    </lineage>
</organism>
<comment type="caution">
    <text evidence="1">The sequence shown here is derived from an EMBL/GenBank/DDBJ whole genome shotgun (WGS) entry which is preliminary data.</text>
</comment>
<reference evidence="1" key="1">
    <citation type="submission" date="2023-07" db="EMBL/GenBank/DDBJ databases">
        <title>Genome content predicts the carbon catabolic preferences of heterotrophic bacteria.</title>
        <authorList>
            <person name="Gralka M."/>
        </authorList>
    </citation>
    <scope>NUCLEOTIDE SEQUENCE</scope>
    <source>
        <strain evidence="1">F2M12</strain>
    </source>
</reference>
<dbReference type="AlphaFoldDB" id="A0AAW7YXG0"/>
<dbReference type="GeneID" id="83260258"/>
<dbReference type="RefSeq" id="WP_257721360.1">
    <property type="nucleotide sequence ID" value="NZ_CAXIBE010000019.1"/>
</dbReference>
<name>A0AAW7YXG0_9ALTE</name>
<evidence type="ECO:0000313" key="1">
    <source>
        <dbReference type="EMBL" id="MDO6576140.1"/>
    </source>
</evidence>
<evidence type="ECO:0000313" key="2">
    <source>
        <dbReference type="Proteomes" id="UP001170717"/>
    </source>
</evidence>
<dbReference type="EMBL" id="JAUOQI010000001">
    <property type="protein sequence ID" value="MDO6576140.1"/>
    <property type="molecule type" value="Genomic_DNA"/>
</dbReference>
<accession>A0AAW7YXG0</accession>
<protein>
    <submittedName>
        <fullName evidence="1">Uncharacterized protein</fullName>
    </submittedName>
</protein>